<name>A0AAD9XSB9_9ROSI</name>
<comment type="caution">
    <text evidence="4">The sequence shown here is derived from an EMBL/GenBank/DDBJ whole genome shotgun (WGS) entry which is preliminary data.</text>
</comment>
<feature type="domain" description="DC1" evidence="3">
    <location>
        <begin position="14"/>
        <end position="58"/>
    </location>
</feature>
<evidence type="ECO:0000313" key="4">
    <source>
        <dbReference type="EMBL" id="KAK2664627.1"/>
    </source>
</evidence>
<evidence type="ECO:0000313" key="5">
    <source>
        <dbReference type="Proteomes" id="UP001280121"/>
    </source>
</evidence>
<organism evidence="4 5">
    <name type="scientific">Dipteronia dyeriana</name>
    <dbReference type="NCBI Taxonomy" id="168575"/>
    <lineage>
        <taxon>Eukaryota</taxon>
        <taxon>Viridiplantae</taxon>
        <taxon>Streptophyta</taxon>
        <taxon>Embryophyta</taxon>
        <taxon>Tracheophyta</taxon>
        <taxon>Spermatophyta</taxon>
        <taxon>Magnoliopsida</taxon>
        <taxon>eudicotyledons</taxon>
        <taxon>Gunneridae</taxon>
        <taxon>Pentapetalae</taxon>
        <taxon>rosids</taxon>
        <taxon>malvids</taxon>
        <taxon>Sapindales</taxon>
        <taxon>Sapindaceae</taxon>
        <taxon>Hippocastanoideae</taxon>
        <taxon>Acereae</taxon>
        <taxon>Dipteronia</taxon>
    </lineage>
</organism>
<feature type="compositionally biased region" description="Polar residues" evidence="2">
    <location>
        <begin position="323"/>
        <end position="335"/>
    </location>
</feature>
<dbReference type="Pfam" id="PF03107">
    <property type="entry name" value="C1_2"/>
    <property type="match status" value="3"/>
</dbReference>
<dbReference type="SUPFAM" id="SSF57889">
    <property type="entry name" value="Cysteine-rich domain"/>
    <property type="match status" value="1"/>
</dbReference>
<protein>
    <recommendedName>
        <fullName evidence="3">DC1 domain-containing protein</fullName>
    </recommendedName>
</protein>
<reference evidence="4" key="1">
    <citation type="journal article" date="2023" name="Plant J.">
        <title>Genome sequences and population genomics provide insights into the demographic history, inbreeding, and mutation load of two 'living fossil' tree species of Dipteronia.</title>
        <authorList>
            <person name="Feng Y."/>
            <person name="Comes H.P."/>
            <person name="Chen J."/>
            <person name="Zhu S."/>
            <person name="Lu R."/>
            <person name="Zhang X."/>
            <person name="Li P."/>
            <person name="Qiu J."/>
            <person name="Olsen K.M."/>
            <person name="Qiu Y."/>
        </authorList>
    </citation>
    <scope>NUCLEOTIDE SEQUENCE</scope>
    <source>
        <strain evidence="4">KIB01</strain>
    </source>
</reference>
<keyword evidence="1" id="KW-0677">Repeat</keyword>
<feature type="region of interest" description="Disordered" evidence="2">
    <location>
        <begin position="301"/>
        <end position="335"/>
    </location>
</feature>
<dbReference type="EMBL" id="JANJYI010000001">
    <property type="protein sequence ID" value="KAK2664627.1"/>
    <property type="molecule type" value="Genomic_DNA"/>
</dbReference>
<dbReference type="PANTHER" id="PTHR46288:SF80">
    <property type="entry name" value="CYSTEINE_HISTIDINE-RICH C1 DOMAIN FAMILY PROTEIN"/>
    <property type="match status" value="1"/>
</dbReference>
<dbReference type="PANTHER" id="PTHR46288">
    <property type="entry name" value="PHORBOL-ESTER/DAG-TYPE DOMAIN-CONTAINING PROTEIN"/>
    <property type="match status" value="1"/>
</dbReference>
<feature type="domain" description="DC1" evidence="3">
    <location>
        <begin position="126"/>
        <end position="173"/>
    </location>
</feature>
<accession>A0AAD9XSB9</accession>
<feature type="compositionally biased region" description="Gly residues" evidence="2">
    <location>
        <begin position="304"/>
        <end position="319"/>
    </location>
</feature>
<evidence type="ECO:0000259" key="3">
    <source>
        <dbReference type="Pfam" id="PF03107"/>
    </source>
</evidence>
<sequence>MGRLEHQPSIQHLSHPHLLHLTNPQTLTLATPCSGCELQSSGWMYSCIPCNFSLHVACTQMPQLINHPSHPYHPLSLLPTPPYPGGLFNCDGCGHHGRGFIYHCNQCDFDIHILCASKPLSLMHHLHAHKLELTFDPPYQTKGFSCDICRKVGSNHWLYRCNFCEFDAHLDCASNSKSALQAQAQVQAQTQPQIQMQHYNSFPGGNQIQNGNNLAHSQSMGTLQNSQVGISGRMNNNVNGTYPPLNNNYVHSQSKGRLQNSQVGMPAAPPPNNNNVLVNAMVQGFVQGAAEQVGQDLMQNVMNDGGGGDGGGGNGGDPGFGSSMLSGIFSDSSET</sequence>
<dbReference type="AlphaFoldDB" id="A0AAD9XSB9"/>
<keyword evidence="5" id="KW-1185">Reference proteome</keyword>
<gene>
    <name evidence="4" type="ORF">Ddye_003201</name>
</gene>
<proteinExistence type="predicted"/>
<dbReference type="Proteomes" id="UP001280121">
    <property type="component" value="Unassembled WGS sequence"/>
</dbReference>
<evidence type="ECO:0000256" key="2">
    <source>
        <dbReference type="SAM" id="MobiDB-lite"/>
    </source>
</evidence>
<dbReference type="InterPro" id="IPR046349">
    <property type="entry name" value="C1-like_sf"/>
</dbReference>
<feature type="domain" description="DC1" evidence="3">
    <location>
        <begin position="68"/>
        <end position="116"/>
    </location>
</feature>
<evidence type="ECO:0000256" key="1">
    <source>
        <dbReference type="ARBA" id="ARBA00022737"/>
    </source>
</evidence>
<dbReference type="InterPro" id="IPR004146">
    <property type="entry name" value="DC1"/>
</dbReference>